<dbReference type="RefSeq" id="WP_124997593.1">
    <property type="nucleotide sequence ID" value="NZ_BHYK01000002.1"/>
</dbReference>
<protein>
    <submittedName>
        <fullName evidence="2">Uncharacterized protein</fullName>
    </submittedName>
</protein>
<reference evidence="2 3" key="1">
    <citation type="submission" date="2018-11" db="EMBL/GenBank/DDBJ databases">
        <title>Genome sequencing and assembly of Clostridium tagluense strain A121.</title>
        <authorList>
            <person name="Murakami T."/>
            <person name="Segawa T."/>
            <person name="Shcherbakova V.A."/>
            <person name="Mori H."/>
            <person name="Yoshimura Y."/>
        </authorList>
    </citation>
    <scope>NUCLEOTIDE SEQUENCE [LARGE SCALE GENOMIC DNA]</scope>
    <source>
        <strain evidence="2 3">A121</strain>
    </source>
</reference>
<proteinExistence type="predicted"/>
<evidence type="ECO:0000313" key="2">
    <source>
        <dbReference type="EMBL" id="GCD08793.1"/>
    </source>
</evidence>
<comment type="caution">
    <text evidence="2">The sequence shown here is derived from an EMBL/GenBank/DDBJ whole genome shotgun (WGS) entry which is preliminary data.</text>
</comment>
<sequence length="246" mass="28282">MHKLLKISWLNVKNAACSKEFLLGIIAAFSYSMLWVFLVHPAQYGLEAYDFEFGRFLYVIILYAAVSIIRNDIRFNTTKTIFTGVFSRIEIMISKGIGLIIWGIIFSVIVEINNVLVSCILHEKIGITGFLELNHLHLFITYIVITFCMGSLMVLIVSIMFSEKKSILFFIVILSMVNFYTAAITTLIGRRPEIAKNFSTYMKTPFYNTVLLMQGQFNMESVLINIEWAVFFCVLSVFIINKREIK</sequence>
<dbReference type="AlphaFoldDB" id="A0A401UGV8"/>
<feature type="transmembrane region" description="Helical" evidence="1">
    <location>
        <begin position="167"/>
        <end position="188"/>
    </location>
</feature>
<keyword evidence="3" id="KW-1185">Reference proteome</keyword>
<name>A0A401UGV8_9CLOT</name>
<feature type="transmembrane region" description="Helical" evidence="1">
    <location>
        <begin position="136"/>
        <end position="160"/>
    </location>
</feature>
<accession>A0A401UGV8</accession>
<keyword evidence="1" id="KW-0472">Membrane</keyword>
<organism evidence="2 3">
    <name type="scientific">Clostridium tagluense</name>
    <dbReference type="NCBI Taxonomy" id="360422"/>
    <lineage>
        <taxon>Bacteria</taxon>
        <taxon>Bacillati</taxon>
        <taxon>Bacillota</taxon>
        <taxon>Clostridia</taxon>
        <taxon>Eubacteriales</taxon>
        <taxon>Clostridiaceae</taxon>
        <taxon>Clostridium</taxon>
    </lineage>
</organism>
<evidence type="ECO:0000256" key="1">
    <source>
        <dbReference type="SAM" id="Phobius"/>
    </source>
</evidence>
<gene>
    <name evidence="2" type="ORF">Ctaglu_04160</name>
</gene>
<dbReference type="EMBL" id="BHYK01000002">
    <property type="protein sequence ID" value="GCD08793.1"/>
    <property type="molecule type" value="Genomic_DNA"/>
</dbReference>
<feature type="transmembrane region" description="Helical" evidence="1">
    <location>
        <begin position="21"/>
        <end position="41"/>
    </location>
</feature>
<dbReference type="Proteomes" id="UP000287872">
    <property type="component" value="Unassembled WGS sequence"/>
</dbReference>
<keyword evidence="1" id="KW-1133">Transmembrane helix</keyword>
<feature type="transmembrane region" description="Helical" evidence="1">
    <location>
        <begin position="96"/>
        <end position="116"/>
    </location>
</feature>
<feature type="transmembrane region" description="Helical" evidence="1">
    <location>
        <begin position="222"/>
        <end position="240"/>
    </location>
</feature>
<keyword evidence="1" id="KW-0812">Transmembrane</keyword>
<feature type="transmembrane region" description="Helical" evidence="1">
    <location>
        <begin position="53"/>
        <end position="69"/>
    </location>
</feature>
<dbReference type="OrthoDB" id="1889336at2"/>
<evidence type="ECO:0000313" key="3">
    <source>
        <dbReference type="Proteomes" id="UP000287872"/>
    </source>
</evidence>